<dbReference type="GO" id="GO:0016989">
    <property type="term" value="F:sigma factor antagonist activity"/>
    <property type="evidence" value="ECO:0007669"/>
    <property type="project" value="TreeGrafter"/>
</dbReference>
<dbReference type="PANTHER" id="PTHR30273">
    <property type="entry name" value="PERIPLASMIC SIGNAL SENSOR AND SIGMA FACTOR ACTIVATOR FECR-RELATED"/>
    <property type="match status" value="1"/>
</dbReference>
<name>A0A239EX69_9PSED</name>
<evidence type="ECO:0000313" key="4">
    <source>
        <dbReference type="Proteomes" id="UP000198407"/>
    </source>
</evidence>
<dbReference type="AlphaFoldDB" id="A0A239EX69"/>
<accession>A0A239EX69</accession>
<dbReference type="PANTHER" id="PTHR30273:SF2">
    <property type="entry name" value="PROTEIN FECR"/>
    <property type="match status" value="1"/>
</dbReference>
<dbReference type="Gene3D" id="2.60.120.1440">
    <property type="match status" value="1"/>
</dbReference>
<dbReference type="InterPro" id="IPR006860">
    <property type="entry name" value="FecR"/>
</dbReference>
<dbReference type="PIRSF" id="PIRSF018266">
    <property type="entry name" value="FecR"/>
    <property type="match status" value="1"/>
</dbReference>
<dbReference type="OrthoDB" id="8641865at2"/>
<feature type="domain" description="FecR protein" evidence="1">
    <location>
        <begin position="110"/>
        <end position="198"/>
    </location>
</feature>
<sequence>MTAEQQREALRMAAQWLARLAARPEDAALLAAWRQWRQADPAHQWAWQRVERMQAQLQGLPGEFACRVLEHAPASLDRRAMLKHLALLAGVGALGWNGYHQAPVWLADQRTGVGERRSVTLSDGTRLALNTASAVDIRFSAQMRLIHLRAGEILLSTGVDPRPLLVRSAEGHLRALGTRFSVRQNDASTRLEVFEQAVAVTPLQLDREQRVEAGQGMTFSARHCGPLQALEPGSGEWVNGRLLVNGWPLRRLLGELRRYRHGYLGWDDAVAELPISGAFPLDDLDMAFAAIARALPVQVRQRSRYWTRVVGNA</sequence>
<evidence type="ECO:0000313" key="3">
    <source>
        <dbReference type="EMBL" id="SNS49205.1"/>
    </source>
</evidence>
<feature type="domain" description="FecR N-terminal" evidence="2">
    <location>
        <begin position="13"/>
        <end position="53"/>
    </location>
</feature>
<proteinExistence type="predicted"/>
<dbReference type="InterPro" id="IPR032623">
    <property type="entry name" value="FecR_N"/>
</dbReference>
<evidence type="ECO:0000259" key="1">
    <source>
        <dbReference type="Pfam" id="PF04773"/>
    </source>
</evidence>
<dbReference type="RefSeq" id="WP_042130427.1">
    <property type="nucleotide sequence ID" value="NZ_FZOL01000009.1"/>
</dbReference>
<gene>
    <name evidence="3" type="ORF">SAMN05444352_1096</name>
</gene>
<dbReference type="Pfam" id="PF04773">
    <property type="entry name" value="FecR"/>
    <property type="match status" value="1"/>
</dbReference>
<organism evidence="3 4">
    <name type="scientific">Pseudomonas japonica</name>
    <dbReference type="NCBI Taxonomy" id="256466"/>
    <lineage>
        <taxon>Bacteria</taxon>
        <taxon>Pseudomonadati</taxon>
        <taxon>Pseudomonadota</taxon>
        <taxon>Gammaproteobacteria</taxon>
        <taxon>Pseudomonadales</taxon>
        <taxon>Pseudomonadaceae</taxon>
        <taxon>Pseudomonas</taxon>
    </lineage>
</organism>
<dbReference type="STRING" id="1215104.GCA_000730585_00157"/>
<evidence type="ECO:0000259" key="2">
    <source>
        <dbReference type="Pfam" id="PF16220"/>
    </source>
</evidence>
<dbReference type="EMBL" id="FZOL01000009">
    <property type="protein sequence ID" value="SNS49205.1"/>
    <property type="molecule type" value="Genomic_DNA"/>
</dbReference>
<dbReference type="InterPro" id="IPR012373">
    <property type="entry name" value="Ferrdict_sens_TM"/>
</dbReference>
<protein>
    <submittedName>
        <fullName evidence="3">FecR family protein</fullName>
    </submittedName>
</protein>
<reference evidence="4" key="1">
    <citation type="submission" date="2017-06" db="EMBL/GenBank/DDBJ databases">
        <authorList>
            <person name="Varghese N."/>
            <person name="Submissions S."/>
        </authorList>
    </citation>
    <scope>NUCLEOTIDE SEQUENCE [LARGE SCALE GENOMIC DNA]</scope>
    <source>
        <strain evidence="4">DSM 22348</strain>
    </source>
</reference>
<keyword evidence="4" id="KW-1185">Reference proteome</keyword>
<dbReference type="Proteomes" id="UP000198407">
    <property type="component" value="Unassembled WGS sequence"/>
</dbReference>
<dbReference type="Pfam" id="PF16220">
    <property type="entry name" value="DUF4880"/>
    <property type="match status" value="1"/>
</dbReference>